<accession>A0A5C7IHW2</accession>
<comment type="caution">
    <text evidence="2">The sequence shown here is derived from an EMBL/GenBank/DDBJ whole genome shotgun (WGS) entry which is preliminary data.</text>
</comment>
<keyword evidence="3" id="KW-1185">Reference proteome</keyword>
<feature type="region of interest" description="Disordered" evidence="1">
    <location>
        <begin position="1"/>
        <end position="20"/>
    </location>
</feature>
<reference evidence="3" key="1">
    <citation type="journal article" date="2019" name="Gigascience">
        <title>De novo genome assembly of the endangered Acer yangbiense, a plant species with extremely small populations endemic to Yunnan Province, China.</title>
        <authorList>
            <person name="Yang J."/>
            <person name="Wariss H.M."/>
            <person name="Tao L."/>
            <person name="Zhang R."/>
            <person name="Yun Q."/>
            <person name="Hollingsworth P."/>
            <person name="Dao Z."/>
            <person name="Luo G."/>
            <person name="Guo H."/>
            <person name="Ma Y."/>
            <person name="Sun W."/>
        </authorList>
    </citation>
    <scope>NUCLEOTIDE SEQUENCE [LARGE SCALE GENOMIC DNA]</scope>
    <source>
        <strain evidence="3">cv. Malutang</strain>
    </source>
</reference>
<dbReference type="AlphaFoldDB" id="A0A5C7IHW2"/>
<protein>
    <submittedName>
        <fullName evidence="2">Uncharacterized protein</fullName>
    </submittedName>
</protein>
<sequence length="58" mass="6456">MSSQATETSTHSQGDEEVQGARFNLIGRQLQGGSGPVLYCFARFKNSDKLEKMRKVHV</sequence>
<name>A0A5C7IHW2_9ROSI</name>
<evidence type="ECO:0000256" key="1">
    <source>
        <dbReference type="SAM" id="MobiDB-lite"/>
    </source>
</evidence>
<dbReference type="EMBL" id="VAHF01000002">
    <property type="protein sequence ID" value="TXG68659.1"/>
    <property type="molecule type" value="Genomic_DNA"/>
</dbReference>
<evidence type="ECO:0000313" key="3">
    <source>
        <dbReference type="Proteomes" id="UP000323000"/>
    </source>
</evidence>
<feature type="compositionally biased region" description="Polar residues" evidence="1">
    <location>
        <begin position="1"/>
        <end position="12"/>
    </location>
</feature>
<dbReference type="Proteomes" id="UP000323000">
    <property type="component" value="Chromosome 2"/>
</dbReference>
<gene>
    <name evidence="2" type="ORF">EZV62_003594</name>
</gene>
<evidence type="ECO:0000313" key="2">
    <source>
        <dbReference type="EMBL" id="TXG68659.1"/>
    </source>
</evidence>
<organism evidence="2 3">
    <name type="scientific">Acer yangbiense</name>
    <dbReference type="NCBI Taxonomy" id="1000413"/>
    <lineage>
        <taxon>Eukaryota</taxon>
        <taxon>Viridiplantae</taxon>
        <taxon>Streptophyta</taxon>
        <taxon>Embryophyta</taxon>
        <taxon>Tracheophyta</taxon>
        <taxon>Spermatophyta</taxon>
        <taxon>Magnoliopsida</taxon>
        <taxon>eudicotyledons</taxon>
        <taxon>Gunneridae</taxon>
        <taxon>Pentapetalae</taxon>
        <taxon>rosids</taxon>
        <taxon>malvids</taxon>
        <taxon>Sapindales</taxon>
        <taxon>Sapindaceae</taxon>
        <taxon>Hippocastanoideae</taxon>
        <taxon>Acereae</taxon>
        <taxon>Acer</taxon>
    </lineage>
</organism>
<proteinExistence type="predicted"/>